<dbReference type="PANTHER" id="PTHR43343">
    <property type="entry name" value="PEPTIDASE S12"/>
    <property type="match status" value="1"/>
</dbReference>
<dbReference type="InterPro" id="IPR043504">
    <property type="entry name" value="Peptidase_S1_PA_chymotrypsin"/>
</dbReference>
<dbReference type="SMART" id="SM00228">
    <property type="entry name" value="PDZ"/>
    <property type="match status" value="1"/>
</dbReference>
<dbReference type="SUPFAM" id="SSF50156">
    <property type="entry name" value="PDZ domain-like"/>
    <property type="match status" value="1"/>
</dbReference>
<feature type="domain" description="PDZ" evidence="4">
    <location>
        <begin position="253"/>
        <end position="341"/>
    </location>
</feature>
<dbReference type="Gene3D" id="2.30.42.10">
    <property type="match status" value="1"/>
</dbReference>
<name>A0AAJ5F2A1_9DEIO</name>
<dbReference type="InterPro" id="IPR036034">
    <property type="entry name" value="PDZ_sf"/>
</dbReference>
<dbReference type="InterPro" id="IPR001940">
    <property type="entry name" value="Peptidase_S1C"/>
</dbReference>
<keyword evidence="2 5" id="KW-0645">Protease</keyword>
<dbReference type="PROSITE" id="PS50106">
    <property type="entry name" value="PDZ"/>
    <property type="match status" value="1"/>
</dbReference>
<dbReference type="InterPro" id="IPR051201">
    <property type="entry name" value="Chloro_Bact_Ser_Proteases"/>
</dbReference>
<dbReference type="GO" id="GO:0006508">
    <property type="term" value="P:proteolysis"/>
    <property type="evidence" value="ECO:0007669"/>
    <property type="project" value="UniProtKB-KW"/>
</dbReference>
<protein>
    <submittedName>
        <fullName evidence="5">Serine protease</fullName>
    </submittedName>
</protein>
<organism evidence="5 6">
    <name type="scientific">Deinococcus metallilatus</name>
    <dbReference type="NCBI Taxonomy" id="1211322"/>
    <lineage>
        <taxon>Bacteria</taxon>
        <taxon>Thermotogati</taxon>
        <taxon>Deinococcota</taxon>
        <taxon>Deinococci</taxon>
        <taxon>Deinococcales</taxon>
        <taxon>Deinococcaceae</taxon>
        <taxon>Deinococcus</taxon>
    </lineage>
</organism>
<dbReference type="Proteomes" id="UP000308000">
    <property type="component" value="Unassembled WGS sequence"/>
</dbReference>
<dbReference type="InterPro" id="IPR009003">
    <property type="entry name" value="Peptidase_S1_PA"/>
</dbReference>
<comment type="similarity">
    <text evidence="1">Belongs to the peptidase S1C family.</text>
</comment>
<dbReference type="EMBL" id="VBRC01000012">
    <property type="protein sequence ID" value="TLK23707.1"/>
    <property type="molecule type" value="Genomic_DNA"/>
</dbReference>
<evidence type="ECO:0000313" key="6">
    <source>
        <dbReference type="Proteomes" id="UP000308000"/>
    </source>
</evidence>
<dbReference type="AlphaFoldDB" id="A0AAJ5F2A1"/>
<reference evidence="5 6" key="1">
    <citation type="submission" date="2019-04" db="EMBL/GenBank/DDBJ databases">
        <title>Deinococcus metalilatus MA1002 mutant No.5.</title>
        <authorList>
            <person name="Park W."/>
            <person name="Park C."/>
        </authorList>
    </citation>
    <scope>NUCLEOTIDE SEQUENCE [LARGE SCALE GENOMIC DNA]</scope>
    <source>
        <strain evidence="5 6">MA1002-m5</strain>
    </source>
</reference>
<evidence type="ECO:0000256" key="1">
    <source>
        <dbReference type="ARBA" id="ARBA00010541"/>
    </source>
</evidence>
<dbReference type="Gene3D" id="2.40.10.10">
    <property type="entry name" value="Trypsin-like serine proteases"/>
    <property type="match status" value="2"/>
</dbReference>
<dbReference type="GO" id="GO:0004252">
    <property type="term" value="F:serine-type endopeptidase activity"/>
    <property type="evidence" value="ECO:0007669"/>
    <property type="project" value="InterPro"/>
</dbReference>
<evidence type="ECO:0000313" key="5">
    <source>
        <dbReference type="EMBL" id="TLK23707.1"/>
    </source>
</evidence>
<evidence type="ECO:0000256" key="2">
    <source>
        <dbReference type="ARBA" id="ARBA00022670"/>
    </source>
</evidence>
<proteinExistence type="inferred from homology"/>
<dbReference type="Pfam" id="PF13365">
    <property type="entry name" value="Trypsin_2"/>
    <property type="match status" value="1"/>
</dbReference>
<dbReference type="CDD" id="cd06779">
    <property type="entry name" value="cpPDZ_Deg_HtrA-like"/>
    <property type="match status" value="1"/>
</dbReference>
<comment type="caution">
    <text evidence="5">The sequence shown here is derived from an EMBL/GenBank/DDBJ whole genome shotgun (WGS) entry which is preliminary data.</text>
</comment>
<sequence length="374" mass="39383">MPSGTLSHPGPLYTSGVRPLPWLPVLLLLALAAYLLPEWRPAPPVAAVPSPPPVTQTLPNQLPASTRELFTRSRPAAVRVESLNPSKGEEGIGTGFFISETGQVLTAYHVVGTGKLFQVQTLSGRLLPARVTAYDAQADLALLQVQGHGPFPVLKLATRPPRVGETVLAIGNSGGDFLQPRRGQLLRLGAEAGRADFPQGTLEMTAPLAPGDSGGPIIDGNGQAIGVVSYIRVDDSGQTRTSYAVPVTEGNALITALRAGKQRDVPVVGLVLDVVHSGMTDPPGGVVRRIARNSPAARAGLRGATFDENDNLTALGDIITRVNGQRTRDANDVISAIRRAGVGDTITLGYVRDGQERETQITLVGQRSVPDLNE</sequence>
<dbReference type="InterPro" id="IPR001478">
    <property type="entry name" value="PDZ"/>
</dbReference>
<gene>
    <name evidence="5" type="ORF">FCS05_15915</name>
</gene>
<evidence type="ECO:0000259" key="4">
    <source>
        <dbReference type="PROSITE" id="PS50106"/>
    </source>
</evidence>
<keyword evidence="3" id="KW-0378">Hydrolase</keyword>
<dbReference type="Pfam" id="PF13180">
    <property type="entry name" value="PDZ_2"/>
    <property type="match status" value="1"/>
</dbReference>
<accession>A0AAJ5F2A1</accession>
<dbReference type="PRINTS" id="PR00834">
    <property type="entry name" value="PROTEASES2C"/>
</dbReference>
<evidence type="ECO:0000256" key="3">
    <source>
        <dbReference type="ARBA" id="ARBA00022801"/>
    </source>
</evidence>
<dbReference type="PANTHER" id="PTHR43343:SF3">
    <property type="entry name" value="PROTEASE DO-LIKE 8, CHLOROPLASTIC"/>
    <property type="match status" value="1"/>
</dbReference>
<dbReference type="SUPFAM" id="SSF50494">
    <property type="entry name" value="Trypsin-like serine proteases"/>
    <property type="match status" value="1"/>
</dbReference>